<dbReference type="SUPFAM" id="SSF56112">
    <property type="entry name" value="Protein kinase-like (PK-like)"/>
    <property type="match status" value="1"/>
</dbReference>
<dbReference type="GO" id="GO:0016301">
    <property type="term" value="F:kinase activity"/>
    <property type="evidence" value="ECO:0007669"/>
    <property type="project" value="UniProtKB-UniRule"/>
</dbReference>
<sequence length="292" mass="32704">MKEAIRARLSKSFRRDVSIASTCDVGGGCINQAQVLILDEGTRVFVKRNACPPAGMFETESKGLQLMAAAKNGPRVPKVIACDDQKPARFLILDYLESTSPGKDYFTRFGHALAAMHRITADSYGLDHDNFIGSTPQINTREKNGLKFFRDQRLGFQQELARNSGLLPKKTDQKLDELRAKIGDLLNIEDEQPALIHGDLWSGNHFCGPCGEATIFDPAAHFGLREADLAMTELFGRMPQAFYDAYHEAFPLNPGYQERRDIYNLYHLLNHLNLFGGSYLGSVETIICQFIR</sequence>
<keyword evidence="2" id="KW-0808">Transferase</keyword>
<accession>A0A7T0BZG2</accession>
<dbReference type="Pfam" id="PF03881">
    <property type="entry name" value="Fructosamin_kin"/>
    <property type="match status" value="1"/>
</dbReference>
<evidence type="ECO:0000313" key="3">
    <source>
        <dbReference type="EMBL" id="QPJ63747.1"/>
    </source>
</evidence>
<organism evidence="3 4">
    <name type="scientific">Candidatus Nitronauta litoralis</name>
    <dbReference type="NCBI Taxonomy" id="2705533"/>
    <lineage>
        <taxon>Bacteria</taxon>
        <taxon>Pseudomonadati</taxon>
        <taxon>Nitrospinota/Tectimicrobiota group</taxon>
        <taxon>Nitrospinota</taxon>
        <taxon>Nitrospinia</taxon>
        <taxon>Nitrospinales</taxon>
        <taxon>Nitrospinaceae</taxon>
        <taxon>Candidatus Nitronauta</taxon>
    </lineage>
</organism>
<dbReference type="Proteomes" id="UP000594688">
    <property type="component" value="Chromosome"/>
</dbReference>
<evidence type="ECO:0000256" key="2">
    <source>
        <dbReference type="PIRNR" id="PIRNR006221"/>
    </source>
</evidence>
<gene>
    <name evidence="3" type="ORF">G3M70_07805</name>
</gene>
<keyword evidence="2 3" id="KW-0418">Kinase</keyword>
<dbReference type="PANTHER" id="PTHR12149:SF8">
    <property type="entry name" value="PROTEIN-RIBULOSAMINE 3-KINASE"/>
    <property type="match status" value="1"/>
</dbReference>
<dbReference type="AlphaFoldDB" id="A0A7T0BZG2"/>
<dbReference type="Gene3D" id="3.30.200.20">
    <property type="entry name" value="Phosphorylase Kinase, domain 1"/>
    <property type="match status" value="1"/>
</dbReference>
<dbReference type="InterPro" id="IPR011009">
    <property type="entry name" value="Kinase-like_dom_sf"/>
</dbReference>
<dbReference type="KEGG" id="nli:G3M70_07805"/>
<dbReference type="PIRSF" id="PIRSF006221">
    <property type="entry name" value="Ketosamine-3-kinase"/>
    <property type="match status" value="1"/>
</dbReference>
<dbReference type="Gene3D" id="3.90.1200.10">
    <property type="match status" value="1"/>
</dbReference>
<dbReference type="EMBL" id="CP048685">
    <property type="protein sequence ID" value="QPJ63747.1"/>
    <property type="molecule type" value="Genomic_DNA"/>
</dbReference>
<proteinExistence type="inferred from homology"/>
<name>A0A7T0BZG2_9BACT</name>
<dbReference type="InterPro" id="IPR016477">
    <property type="entry name" value="Fructo-/Ketosamine-3-kinase"/>
</dbReference>
<dbReference type="PANTHER" id="PTHR12149">
    <property type="entry name" value="FRUCTOSAMINE 3 KINASE-RELATED PROTEIN"/>
    <property type="match status" value="1"/>
</dbReference>
<protein>
    <submittedName>
        <fullName evidence="3">Fructosamine kinase family protein</fullName>
    </submittedName>
</protein>
<comment type="similarity">
    <text evidence="1 2">Belongs to the fructosamine kinase family.</text>
</comment>
<evidence type="ECO:0000313" key="4">
    <source>
        <dbReference type="Proteomes" id="UP000594688"/>
    </source>
</evidence>
<evidence type="ECO:0000256" key="1">
    <source>
        <dbReference type="ARBA" id="ARBA00009460"/>
    </source>
</evidence>
<reference evidence="3 4" key="1">
    <citation type="submission" date="2020-02" db="EMBL/GenBank/DDBJ databases">
        <title>Genomic and physiological characterization of two novel Nitrospinaceae genera.</title>
        <authorList>
            <person name="Mueller A.J."/>
            <person name="Jung M.-Y."/>
            <person name="Strachan C.R."/>
            <person name="Herbold C.W."/>
            <person name="Kirkegaard R.H."/>
            <person name="Daims H."/>
        </authorList>
    </citation>
    <scope>NUCLEOTIDE SEQUENCE [LARGE SCALE GENOMIC DNA]</scope>
    <source>
        <strain evidence="3">EB</strain>
    </source>
</reference>